<reference evidence="1 2" key="1">
    <citation type="journal article" date="2014" name="Nature">
        <title>An environmental bacterial taxon with a large and distinct metabolic repertoire.</title>
        <authorList>
            <person name="Wilson M.C."/>
            <person name="Mori T."/>
            <person name="Ruckert C."/>
            <person name="Uria A.R."/>
            <person name="Helf M.J."/>
            <person name="Takada K."/>
            <person name="Gernert C."/>
            <person name="Steffens U.A."/>
            <person name="Heycke N."/>
            <person name="Schmitt S."/>
            <person name="Rinke C."/>
            <person name="Helfrich E.J."/>
            <person name="Brachmann A.O."/>
            <person name="Gurgui C."/>
            <person name="Wakimoto T."/>
            <person name="Kracht M."/>
            <person name="Crusemann M."/>
            <person name="Hentschel U."/>
            <person name="Abe I."/>
            <person name="Matsunaga S."/>
            <person name="Kalinowski J."/>
            <person name="Takeyama H."/>
            <person name="Piel J."/>
        </authorList>
    </citation>
    <scope>NUCLEOTIDE SEQUENCE [LARGE SCALE GENOMIC DNA]</scope>
    <source>
        <strain evidence="2">TSY1</strain>
    </source>
</reference>
<protein>
    <submittedName>
        <fullName evidence="1">Uncharacterized protein</fullName>
    </submittedName>
</protein>
<gene>
    <name evidence="1" type="ORF">ETSY1_33050</name>
</gene>
<accession>W4LAY5</accession>
<dbReference type="HOGENOM" id="CLU_3023442_0_0_7"/>
<dbReference type="AlphaFoldDB" id="W4LAY5"/>
<proteinExistence type="predicted"/>
<comment type="caution">
    <text evidence="1">The sequence shown here is derived from an EMBL/GenBank/DDBJ whole genome shotgun (WGS) entry which is preliminary data.</text>
</comment>
<keyword evidence="2" id="KW-1185">Reference proteome</keyword>
<evidence type="ECO:0000313" key="1">
    <source>
        <dbReference type="EMBL" id="ETW94865.1"/>
    </source>
</evidence>
<sequence>MIKVWKGSYTRGRGPCDMVYRDGAFNWQGDGAAWKGSYIEGNGPADVMYKAEGYN</sequence>
<organism evidence="1 2">
    <name type="scientific">Entotheonella factor</name>
    <dbReference type="NCBI Taxonomy" id="1429438"/>
    <lineage>
        <taxon>Bacteria</taxon>
        <taxon>Pseudomonadati</taxon>
        <taxon>Nitrospinota/Tectimicrobiota group</taxon>
        <taxon>Candidatus Tectimicrobiota</taxon>
        <taxon>Candidatus Entotheonellia</taxon>
        <taxon>Candidatus Entotheonellales</taxon>
        <taxon>Candidatus Entotheonellaceae</taxon>
        <taxon>Candidatus Entotheonella</taxon>
    </lineage>
</organism>
<dbReference type="EMBL" id="AZHW01000993">
    <property type="protein sequence ID" value="ETW94865.1"/>
    <property type="molecule type" value="Genomic_DNA"/>
</dbReference>
<dbReference type="Proteomes" id="UP000019141">
    <property type="component" value="Unassembled WGS sequence"/>
</dbReference>
<name>W4LAY5_ENTF1</name>
<evidence type="ECO:0000313" key="2">
    <source>
        <dbReference type="Proteomes" id="UP000019141"/>
    </source>
</evidence>